<keyword evidence="2 5" id="KW-0238">DNA-binding</keyword>
<keyword evidence="6" id="KW-1185">Reference proteome</keyword>
<dbReference type="PANTHER" id="PTHR43537">
    <property type="entry name" value="TRANSCRIPTIONAL REGULATOR, GNTR FAMILY"/>
    <property type="match status" value="1"/>
</dbReference>
<dbReference type="PANTHER" id="PTHR43537:SF44">
    <property type="entry name" value="GNTR FAMILY REGULATORY PROTEIN"/>
    <property type="match status" value="1"/>
</dbReference>
<dbReference type="EMBL" id="FOHO01000015">
    <property type="protein sequence ID" value="SET94323.1"/>
    <property type="molecule type" value="Genomic_DNA"/>
</dbReference>
<dbReference type="GO" id="GO:0003677">
    <property type="term" value="F:DNA binding"/>
    <property type="evidence" value="ECO:0007669"/>
    <property type="project" value="UniProtKB-KW"/>
</dbReference>
<keyword evidence="3" id="KW-0804">Transcription</keyword>
<dbReference type="InterPro" id="IPR000524">
    <property type="entry name" value="Tscrpt_reg_HTH_GntR"/>
</dbReference>
<evidence type="ECO:0000313" key="5">
    <source>
        <dbReference type="EMBL" id="SET94323.1"/>
    </source>
</evidence>
<dbReference type="Pfam" id="PF00392">
    <property type="entry name" value="GntR"/>
    <property type="match status" value="1"/>
</dbReference>
<dbReference type="Proteomes" id="UP000199180">
    <property type="component" value="Unassembled WGS sequence"/>
</dbReference>
<dbReference type="STRING" id="364199.SAMN04489858_11567"/>
<protein>
    <submittedName>
        <fullName evidence="5">DNA-binding transcriptional regulator, FadR family</fullName>
    </submittedName>
</protein>
<dbReference type="CDD" id="cd07377">
    <property type="entry name" value="WHTH_GntR"/>
    <property type="match status" value="1"/>
</dbReference>
<dbReference type="InterPro" id="IPR036390">
    <property type="entry name" value="WH_DNA-bd_sf"/>
</dbReference>
<dbReference type="PRINTS" id="PR00035">
    <property type="entry name" value="HTHGNTR"/>
</dbReference>
<dbReference type="OrthoDB" id="9028214at2"/>
<feature type="domain" description="HTH gntR-type" evidence="4">
    <location>
        <begin position="13"/>
        <end position="81"/>
    </location>
</feature>
<organism evidence="5 6">
    <name type="scientific">Paracoccus homiensis</name>
    <dbReference type="NCBI Taxonomy" id="364199"/>
    <lineage>
        <taxon>Bacteria</taxon>
        <taxon>Pseudomonadati</taxon>
        <taxon>Pseudomonadota</taxon>
        <taxon>Alphaproteobacteria</taxon>
        <taxon>Rhodobacterales</taxon>
        <taxon>Paracoccaceae</taxon>
        <taxon>Paracoccus</taxon>
    </lineage>
</organism>
<dbReference type="SUPFAM" id="SSF46785">
    <property type="entry name" value="Winged helix' DNA-binding domain"/>
    <property type="match status" value="1"/>
</dbReference>
<dbReference type="GO" id="GO:0003700">
    <property type="term" value="F:DNA-binding transcription factor activity"/>
    <property type="evidence" value="ECO:0007669"/>
    <property type="project" value="InterPro"/>
</dbReference>
<evidence type="ECO:0000259" key="4">
    <source>
        <dbReference type="PROSITE" id="PS50949"/>
    </source>
</evidence>
<evidence type="ECO:0000313" key="6">
    <source>
        <dbReference type="Proteomes" id="UP000199180"/>
    </source>
</evidence>
<evidence type="ECO:0000256" key="3">
    <source>
        <dbReference type="ARBA" id="ARBA00023163"/>
    </source>
</evidence>
<proteinExistence type="predicted"/>
<evidence type="ECO:0000256" key="1">
    <source>
        <dbReference type="ARBA" id="ARBA00023015"/>
    </source>
</evidence>
<dbReference type="PROSITE" id="PS50949">
    <property type="entry name" value="HTH_GNTR"/>
    <property type="match status" value="1"/>
</dbReference>
<dbReference type="InterPro" id="IPR011711">
    <property type="entry name" value="GntR_C"/>
</dbReference>
<dbReference type="SMART" id="SM00895">
    <property type="entry name" value="FCD"/>
    <property type="match status" value="1"/>
</dbReference>
<dbReference type="InterPro" id="IPR008920">
    <property type="entry name" value="TF_FadR/GntR_C"/>
</dbReference>
<dbReference type="InterPro" id="IPR036388">
    <property type="entry name" value="WH-like_DNA-bd_sf"/>
</dbReference>
<dbReference type="Pfam" id="PF07729">
    <property type="entry name" value="FCD"/>
    <property type="match status" value="1"/>
</dbReference>
<dbReference type="AlphaFoldDB" id="A0A1I0IEB5"/>
<dbReference type="Gene3D" id="1.20.120.530">
    <property type="entry name" value="GntR ligand-binding domain-like"/>
    <property type="match status" value="1"/>
</dbReference>
<dbReference type="SUPFAM" id="SSF48008">
    <property type="entry name" value="GntR ligand-binding domain-like"/>
    <property type="match status" value="1"/>
</dbReference>
<dbReference type="SMART" id="SM00345">
    <property type="entry name" value="HTH_GNTR"/>
    <property type="match status" value="1"/>
</dbReference>
<keyword evidence="1" id="KW-0805">Transcription regulation</keyword>
<gene>
    <name evidence="5" type="ORF">SAMN04489858_11567</name>
</gene>
<evidence type="ECO:0000256" key="2">
    <source>
        <dbReference type="ARBA" id="ARBA00023125"/>
    </source>
</evidence>
<accession>A0A1I0IEB5</accession>
<sequence length="242" mass="27466">MAVVPQDTHKKNGRAADDVVRCLVAKIHAGEYPDGSQLPPERSLMEEYGISRTVVREAVQTLSRQGLLEARPRYRPVVRKPGYDAAISALENVVTHLLSDQNGVRNLFDTRIMIEVSLVRRAARHAVKEDIAALKAALEANEAAIPDSDLFYQTDRAFHGVLYDIARNPVLPAIHSAYVTWLSPQWSQMPRLPQRNRENFEAHQRIFDAILLRDPDLAEQELRDHLDSAWLQVCRTFDQDRG</sequence>
<reference evidence="5 6" key="1">
    <citation type="submission" date="2016-10" db="EMBL/GenBank/DDBJ databases">
        <authorList>
            <person name="de Groot N.N."/>
        </authorList>
    </citation>
    <scope>NUCLEOTIDE SEQUENCE [LARGE SCALE GENOMIC DNA]</scope>
    <source>
        <strain evidence="5 6">DSM 17862</strain>
    </source>
</reference>
<name>A0A1I0IEB5_9RHOB</name>
<dbReference type="Gene3D" id="1.10.10.10">
    <property type="entry name" value="Winged helix-like DNA-binding domain superfamily/Winged helix DNA-binding domain"/>
    <property type="match status" value="1"/>
</dbReference>